<dbReference type="Proteomes" id="UP000003100">
    <property type="component" value="Unassembled WGS sequence"/>
</dbReference>
<evidence type="ECO:0000313" key="1">
    <source>
        <dbReference type="EMBL" id="EEG48643.1"/>
    </source>
</evidence>
<accession>C0CNM1</accession>
<dbReference type="EMBL" id="ACBZ01000130">
    <property type="protein sequence ID" value="EEG48643.1"/>
    <property type="molecule type" value="Genomic_DNA"/>
</dbReference>
<dbReference type="AlphaFoldDB" id="C0CNM1"/>
<evidence type="ECO:0000313" key="2">
    <source>
        <dbReference type="Proteomes" id="UP000003100"/>
    </source>
</evidence>
<protein>
    <submittedName>
        <fullName evidence="1">Uncharacterized protein</fullName>
    </submittedName>
</protein>
<keyword evidence="2" id="KW-1185">Reference proteome</keyword>
<name>C0CNM1_BLAHS</name>
<gene>
    <name evidence="1" type="ORF">RUMHYD_02464</name>
</gene>
<proteinExistence type="predicted"/>
<dbReference type="PATRIC" id="fig|476272.21.peg.1895"/>
<comment type="caution">
    <text evidence="1">The sequence shown here is derived from an EMBL/GenBank/DDBJ whole genome shotgun (WGS) entry which is preliminary data.</text>
</comment>
<reference evidence="1 2" key="1">
    <citation type="submission" date="2009-01" db="EMBL/GenBank/DDBJ databases">
        <authorList>
            <person name="Fulton L."/>
            <person name="Clifton S."/>
            <person name="Fulton B."/>
            <person name="Xu J."/>
            <person name="Minx P."/>
            <person name="Pepin K.H."/>
            <person name="Johnson M."/>
            <person name="Bhonagiri V."/>
            <person name="Nash W.E."/>
            <person name="Mardis E.R."/>
            <person name="Wilson R.K."/>
        </authorList>
    </citation>
    <scope>NUCLEOTIDE SEQUENCE [LARGE SCALE GENOMIC DNA]</scope>
    <source>
        <strain evidence="2">DSM 10507 / JCM 14656 / S5a33</strain>
    </source>
</reference>
<sequence>MRDEVEILFSLSHNRNAPSLLLDFLGRFVYYDNNKTNTGVLMRIG</sequence>
<organism evidence="1 2">
    <name type="scientific">Blautia hydrogenotrophica (strain DSM 10507 / JCM 14656 / S5a33)</name>
    <name type="common">Ruminococcus hydrogenotrophicus</name>
    <dbReference type="NCBI Taxonomy" id="476272"/>
    <lineage>
        <taxon>Bacteria</taxon>
        <taxon>Bacillati</taxon>
        <taxon>Bacillota</taxon>
        <taxon>Clostridia</taxon>
        <taxon>Lachnospirales</taxon>
        <taxon>Lachnospiraceae</taxon>
        <taxon>Blautia</taxon>
    </lineage>
</organism>
<dbReference type="HOGENOM" id="CLU_3196706_0_0_9"/>
<reference evidence="1 2" key="2">
    <citation type="submission" date="2009-02" db="EMBL/GenBank/DDBJ databases">
        <title>Draft genome sequence of Blautia hydrogenotrophica DSM 10507 (Ruminococcus hydrogenotrophicus DSM 10507).</title>
        <authorList>
            <person name="Sudarsanam P."/>
            <person name="Ley R."/>
            <person name="Guruge J."/>
            <person name="Turnbaugh P.J."/>
            <person name="Mahowald M."/>
            <person name="Liep D."/>
            <person name="Gordon J."/>
        </authorList>
    </citation>
    <scope>NUCLEOTIDE SEQUENCE [LARGE SCALE GENOMIC DNA]</scope>
    <source>
        <strain evidence="2">DSM 10507 / JCM 14656 / S5a33</strain>
    </source>
</reference>